<name>A0A1M6LZ46_9FIRM</name>
<dbReference type="Pfam" id="PF01797">
    <property type="entry name" value="Y1_Tnp"/>
    <property type="match status" value="1"/>
</dbReference>
<reference evidence="3" key="1">
    <citation type="submission" date="2016-11" db="EMBL/GenBank/DDBJ databases">
        <authorList>
            <person name="Varghese N."/>
            <person name="Submissions S."/>
        </authorList>
    </citation>
    <scope>NUCLEOTIDE SEQUENCE [LARGE SCALE GENOMIC DNA]</scope>
    <source>
        <strain evidence="3">DSM 17957</strain>
    </source>
</reference>
<organism evidence="2 3">
    <name type="scientific">Geosporobacter subterraneus DSM 17957</name>
    <dbReference type="NCBI Taxonomy" id="1121919"/>
    <lineage>
        <taxon>Bacteria</taxon>
        <taxon>Bacillati</taxon>
        <taxon>Bacillota</taxon>
        <taxon>Clostridia</taxon>
        <taxon>Peptostreptococcales</taxon>
        <taxon>Thermotaleaceae</taxon>
        <taxon>Geosporobacter</taxon>
    </lineage>
</organism>
<dbReference type="AlphaFoldDB" id="A0A1M6LZ46"/>
<dbReference type="STRING" id="1121919.SAMN02745975_02815"/>
<dbReference type="Proteomes" id="UP000184536">
    <property type="component" value="Unassembled WGS sequence"/>
</dbReference>
<dbReference type="InterPro" id="IPR002686">
    <property type="entry name" value="Transposase_17"/>
</dbReference>
<dbReference type="InterPro" id="IPR036515">
    <property type="entry name" value="Transposase_17_sf"/>
</dbReference>
<dbReference type="SMART" id="SM01321">
    <property type="entry name" value="Y1_Tnp"/>
    <property type="match status" value="1"/>
</dbReference>
<accession>A0A1M6LZ46</accession>
<evidence type="ECO:0000259" key="1">
    <source>
        <dbReference type="SMART" id="SM01321"/>
    </source>
</evidence>
<dbReference type="SUPFAM" id="SSF143422">
    <property type="entry name" value="Transposase IS200-like"/>
    <property type="match status" value="1"/>
</dbReference>
<dbReference type="EMBL" id="FQZV01000040">
    <property type="protein sequence ID" value="SHJ76370.1"/>
    <property type="molecule type" value="Genomic_DNA"/>
</dbReference>
<dbReference type="GO" id="GO:0003677">
    <property type="term" value="F:DNA binding"/>
    <property type="evidence" value="ECO:0007669"/>
    <property type="project" value="InterPro"/>
</dbReference>
<sequence length="245" mass="29152">MLRGNEKKNIFNNDEDKQYLVDILQSKKEGNRYFLHAFCLMDNHLHLLLSEGEEDIAKIMKRITVSYVYYFNKKYKRVGHLFQDRFRSEAVEEDRYVLSLTRYIHQNPVKAGLVKRAEDYKWSSFNAYINNKSCFFGIVDTGMVLGMFSEDLKTAKTLFRKYMEEENKDEFIDIEDKKEVLDEEEARVIYNQMLLKWGFDSRINTTIDLPEAFIQEFKMKTNLSIRKISTIIGINKDKVNKILKK</sequence>
<dbReference type="Gene3D" id="3.30.70.1290">
    <property type="entry name" value="Transposase IS200-like"/>
    <property type="match status" value="1"/>
</dbReference>
<dbReference type="PANTHER" id="PTHR34322">
    <property type="entry name" value="TRANSPOSASE, Y1_TNP DOMAIN-CONTAINING"/>
    <property type="match status" value="1"/>
</dbReference>
<dbReference type="PANTHER" id="PTHR34322:SF2">
    <property type="entry name" value="TRANSPOSASE IS200-LIKE DOMAIN-CONTAINING PROTEIN"/>
    <property type="match status" value="1"/>
</dbReference>
<evidence type="ECO:0000313" key="3">
    <source>
        <dbReference type="Proteomes" id="UP000184536"/>
    </source>
</evidence>
<dbReference type="GO" id="GO:0006313">
    <property type="term" value="P:DNA transposition"/>
    <property type="evidence" value="ECO:0007669"/>
    <property type="project" value="InterPro"/>
</dbReference>
<gene>
    <name evidence="2" type="ORF">SAMN02745975_02815</name>
</gene>
<dbReference type="GO" id="GO:0004803">
    <property type="term" value="F:transposase activity"/>
    <property type="evidence" value="ECO:0007669"/>
    <property type="project" value="InterPro"/>
</dbReference>
<protein>
    <submittedName>
        <fullName evidence="2">REP element-mobilizing transposase RayT</fullName>
    </submittedName>
</protein>
<proteinExistence type="predicted"/>
<feature type="domain" description="Transposase IS200-like" evidence="1">
    <location>
        <begin position="1"/>
        <end position="107"/>
    </location>
</feature>
<keyword evidence="3" id="KW-1185">Reference proteome</keyword>
<evidence type="ECO:0000313" key="2">
    <source>
        <dbReference type="EMBL" id="SHJ76370.1"/>
    </source>
</evidence>